<evidence type="ECO:0000256" key="4">
    <source>
        <dbReference type="ARBA" id="ARBA00022989"/>
    </source>
</evidence>
<keyword evidence="3 6" id="KW-0812">Transmembrane</keyword>
<dbReference type="InterPro" id="IPR000620">
    <property type="entry name" value="EamA_dom"/>
</dbReference>
<comment type="subcellular location">
    <subcellularLocation>
        <location evidence="1 6">Membrane</location>
        <topology evidence="1 6">Multi-pass membrane protein</topology>
    </subcellularLocation>
</comment>
<keyword evidence="9" id="KW-1185">Reference proteome</keyword>
<dbReference type="GO" id="GO:0016020">
    <property type="term" value="C:membrane"/>
    <property type="evidence" value="ECO:0007669"/>
    <property type="project" value="UniProtKB-SubCell"/>
</dbReference>
<evidence type="ECO:0000313" key="8">
    <source>
        <dbReference type="EMBL" id="ONK57239.1"/>
    </source>
</evidence>
<dbReference type="Proteomes" id="UP000243459">
    <property type="component" value="Chromosome 10"/>
</dbReference>
<feature type="transmembrane region" description="Helical" evidence="6">
    <location>
        <begin position="145"/>
        <end position="168"/>
    </location>
</feature>
<accession>A0A5P1E444</accession>
<dbReference type="AlphaFoldDB" id="A0A5P1E444"/>
<evidence type="ECO:0000256" key="6">
    <source>
        <dbReference type="RuleBase" id="RU363077"/>
    </source>
</evidence>
<sequence length="227" mass="25008">MGDLWQSLKPAMGMVSVQLGFAGVNIFYKLAINDGMDMRIAVRVRRGEYFLQACYQRRNGYEDPCCLPIPVRYKLAINDGMDMRILVAYRYLFASAFLGPLAFFLERKSRPSLTWKILMQAFFCGLFGGTLAQNLYVVSVKLTSATFATAMTNLIPAITFVMAVIFSLEKLGIKSVSGQAKVLGTIVGIGGAMTLTFYKGADINLFSSKFNLIKSSQDIGGIHQQSG</sequence>
<feature type="domain" description="EamA" evidence="7">
    <location>
        <begin position="75"/>
        <end position="188"/>
    </location>
</feature>
<dbReference type="Pfam" id="PF00892">
    <property type="entry name" value="EamA"/>
    <property type="match status" value="1"/>
</dbReference>
<feature type="transmembrane region" description="Helical" evidence="6">
    <location>
        <begin position="117"/>
        <end position="139"/>
    </location>
</feature>
<evidence type="ECO:0000259" key="7">
    <source>
        <dbReference type="Pfam" id="PF00892"/>
    </source>
</evidence>
<dbReference type="Gramene" id="ONK57239">
    <property type="protein sequence ID" value="ONK57239"/>
    <property type="gene ID" value="A4U43_C10F18030"/>
</dbReference>
<dbReference type="InterPro" id="IPR030184">
    <property type="entry name" value="WAT1-related"/>
</dbReference>
<comment type="similarity">
    <text evidence="2 6">Belongs to the drug/metabolite transporter (DMT) superfamily. Plant drug/metabolite exporter (P-DME) (TC 2.A.7.4) family.</text>
</comment>
<evidence type="ECO:0000313" key="9">
    <source>
        <dbReference type="Proteomes" id="UP000243459"/>
    </source>
</evidence>
<dbReference type="InterPro" id="IPR037185">
    <property type="entry name" value="EmrE-like"/>
</dbReference>
<feature type="transmembrane region" description="Helical" evidence="6">
    <location>
        <begin position="88"/>
        <end position="105"/>
    </location>
</feature>
<evidence type="ECO:0000256" key="2">
    <source>
        <dbReference type="ARBA" id="ARBA00007635"/>
    </source>
</evidence>
<evidence type="ECO:0000256" key="5">
    <source>
        <dbReference type="ARBA" id="ARBA00023136"/>
    </source>
</evidence>
<feature type="transmembrane region" description="Helical" evidence="6">
    <location>
        <begin position="12"/>
        <end position="31"/>
    </location>
</feature>
<keyword evidence="4 6" id="KW-1133">Transmembrane helix</keyword>
<name>A0A5P1E444_ASPOF</name>
<feature type="transmembrane region" description="Helical" evidence="6">
    <location>
        <begin position="180"/>
        <end position="198"/>
    </location>
</feature>
<proteinExistence type="inferred from homology"/>
<dbReference type="SUPFAM" id="SSF103481">
    <property type="entry name" value="Multidrug resistance efflux transporter EmrE"/>
    <property type="match status" value="1"/>
</dbReference>
<organism evidence="8 9">
    <name type="scientific">Asparagus officinalis</name>
    <name type="common">Garden asparagus</name>
    <dbReference type="NCBI Taxonomy" id="4686"/>
    <lineage>
        <taxon>Eukaryota</taxon>
        <taxon>Viridiplantae</taxon>
        <taxon>Streptophyta</taxon>
        <taxon>Embryophyta</taxon>
        <taxon>Tracheophyta</taxon>
        <taxon>Spermatophyta</taxon>
        <taxon>Magnoliopsida</taxon>
        <taxon>Liliopsida</taxon>
        <taxon>Asparagales</taxon>
        <taxon>Asparagaceae</taxon>
        <taxon>Asparagoideae</taxon>
        <taxon>Asparagus</taxon>
    </lineage>
</organism>
<dbReference type="GO" id="GO:0022857">
    <property type="term" value="F:transmembrane transporter activity"/>
    <property type="evidence" value="ECO:0007669"/>
    <property type="project" value="InterPro"/>
</dbReference>
<dbReference type="EMBL" id="CM007390">
    <property type="protein sequence ID" value="ONK57239.1"/>
    <property type="molecule type" value="Genomic_DNA"/>
</dbReference>
<dbReference type="PANTHER" id="PTHR31218">
    <property type="entry name" value="WAT1-RELATED PROTEIN"/>
    <property type="match status" value="1"/>
</dbReference>
<evidence type="ECO:0000256" key="1">
    <source>
        <dbReference type="ARBA" id="ARBA00004141"/>
    </source>
</evidence>
<keyword evidence="5 6" id="KW-0472">Membrane</keyword>
<gene>
    <name evidence="8" type="ORF">A4U43_C10F18030</name>
</gene>
<evidence type="ECO:0000256" key="3">
    <source>
        <dbReference type="ARBA" id="ARBA00022692"/>
    </source>
</evidence>
<protein>
    <recommendedName>
        <fullName evidence="6">WAT1-related protein</fullName>
    </recommendedName>
</protein>
<reference evidence="9" key="1">
    <citation type="journal article" date="2017" name="Nat. Commun.">
        <title>The asparagus genome sheds light on the origin and evolution of a young Y chromosome.</title>
        <authorList>
            <person name="Harkess A."/>
            <person name="Zhou J."/>
            <person name="Xu C."/>
            <person name="Bowers J.E."/>
            <person name="Van der Hulst R."/>
            <person name="Ayyampalayam S."/>
            <person name="Mercati F."/>
            <person name="Riccardi P."/>
            <person name="McKain M.R."/>
            <person name="Kakrana A."/>
            <person name="Tang H."/>
            <person name="Ray J."/>
            <person name="Groenendijk J."/>
            <person name="Arikit S."/>
            <person name="Mathioni S.M."/>
            <person name="Nakano M."/>
            <person name="Shan H."/>
            <person name="Telgmann-Rauber A."/>
            <person name="Kanno A."/>
            <person name="Yue Z."/>
            <person name="Chen H."/>
            <person name="Li W."/>
            <person name="Chen Y."/>
            <person name="Xu X."/>
            <person name="Zhang Y."/>
            <person name="Luo S."/>
            <person name="Chen H."/>
            <person name="Gao J."/>
            <person name="Mao Z."/>
            <person name="Pires J.C."/>
            <person name="Luo M."/>
            <person name="Kudrna D."/>
            <person name="Wing R.A."/>
            <person name="Meyers B.C."/>
            <person name="Yi K."/>
            <person name="Kong H."/>
            <person name="Lavrijsen P."/>
            <person name="Sunseri F."/>
            <person name="Falavigna A."/>
            <person name="Ye Y."/>
            <person name="Leebens-Mack J.H."/>
            <person name="Chen G."/>
        </authorList>
    </citation>
    <scope>NUCLEOTIDE SEQUENCE [LARGE SCALE GENOMIC DNA]</scope>
    <source>
        <strain evidence="9">cv. DH0086</strain>
    </source>
</reference>
<dbReference type="OMA" id="INDGMDM"/>